<feature type="region of interest" description="Disordered" evidence="2">
    <location>
        <begin position="830"/>
        <end position="897"/>
    </location>
</feature>
<dbReference type="InterPro" id="IPR029060">
    <property type="entry name" value="PIN-like_dom_sf"/>
</dbReference>
<name>A0A427YMM4_9TREE</name>
<dbReference type="SUPFAM" id="SSF88723">
    <property type="entry name" value="PIN domain-like"/>
    <property type="match status" value="1"/>
</dbReference>
<evidence type="ECO:0000313" key="4">
    <source>
        <dbReference type="Proteomes" id="UP000279259"/>
    </source>
</evidence>
<evidence type="ECO:0000256" key="2">
    <source>
        <dbReference type="SAM" id="MobiDB-lite"/>
    </source>
</evidence>
<feature type="compositionally biased region" description="Low complexity" evidence="2">
    <location>
        <begin position="412"/>
        <end position="437"/>
    </location>
</feature>
<dbReference type="EMBL" id="RSCD01000006">
    <property type="protein sequence ID" value="RSH92289.1"/>
    <property type="molecule type" value="Genomic_DNA"/>
</dbReference>
<feature type="compositionally biased region" description="Basic residues" evidence="2">
    <location>
        <begin position="235"/>
        <end position="244"/>
    </location>
</feature>
<feature type="compositionally biased region" description="Polar residues" evidence="2">
    <location>
        <begin position="533"/>
        <end position="542"/>
    </location>
</feature>
<dbReference type="PANTHER" id="PTHR15665:SF1">
    <property type="entry name" value="PROTEIN ASTEROID HOMOLOG 1"/>
    <property type="match status" value="1"/>
</dbReference>
<comment type="similarity">
    <text evidence="1">Belongs to the asteroid family.</text>
</comment>
<feature type="compositionally biased region" description="Basic and acidic residues" evidence="2">
    <location>
        <begin position="546"/>
        <end position="567"/>
    </location>
</feature>
<accession>A0A427YMM4</accession>
<reference evidence="3 4" key="1">
    <citation type="submission" date="2018-11" db="EMBL/GenBank/DDBJ databases">
        <title>Genome sequence of Saitozyma podzolica DSM 27192.</title>
        <authorList>
            <person name="Aliyu H."/>
            <person name="Gorte O."/>
            <person name="Ochsenreither K."/>
        </authorList>
    </citation>
    <scope>NUCLEOTIDE SEQUENCE [LARGE SCALE GENOMIC DNA]</scope>
    <source>
        <strain evidence="3 4">DSM 27192</strain>
    </source>
</reference>
<dbReference type="OrthoDB" id="25987at2759"/>
<comment type="caution">
    <text evidence="3">The sequence shown here is derived from an EMBL/GenBank/DDBJ whole genome shotgun (WGS) entry which is preliminary data.</text>
</comment>
<sequence>MGVRGLSSFIKDNRQSLCRSITLTPDAASSAGTEKILIVVDAWGIIFSLYLSSLPWQSGGEYLAFYRVVCRLVEAWRAVGLEPTFVFDGASPPEKHDTLVSRLQSQISTARLFYTTSPTSRSTPGFSRSEVILPPLASQTFIHALERLGVDTHFVPLGEADGAVVALADRLGAYILGQDSDFLILIGGPGAGRVKGYVPLDMIMWIESPHEGVSSAGTATQSRDEQSGGEWETRHNRRETHRQSHLLPPPSLTNPSLVITAIPPVALRQRLRLPASLLPLFASLCGNDYTPPSASEYLFEPGLRTTGRIEKVARVLREVLFNPHGGSPRNSHSASTSGNAGDHAVELVKKVIKRLAVRDFSHDGALLELVEAIIEATFQYALPLGVECCELYPFCGELDPAGCQTSASRTDSAPVTPTASTSTSFHDQNQSQSQSQNVGTHGPKGLATREYAKAQRGGMLNSITHAWAYPDRMYLWTVLEDPSGASLKAGEGLRGVRQAAYLIAEEGFGGLRWADEHSEQGEQGGPEGDAKPTQENGDQQATLKHCNGDDVPQQREKEHSHEAEDSLQREDRELIDLLGVHVGAFAGGTSEALQAVGETKGSPASTPPRRSVTEYVRHSSRVSGFRLDLPPVPDRPTPLALESLDVRLSAYLAPLRSDIPAIRALPSQLHPLVAIVRFSVLDAASRADGKSGESASAMWRRSDVEAVLKCGIGSSSSGGGVLYPLLTTRNAGIVAQISAAMTDSLYLAQSLLLLPEEGNTNIEKDPPRLTHLTPFVFFNGSTLHNVLNGRTPSPQAGSEWGEKEQGVWKECLEAVSSGVEEIIVGWYNEKPRNEGKKGRSDSQEKEMEKERAKEIGKVEQEKTVRKRGGGQGRWRTRVGSTGAARSGRFDLLSGMPA</sequence>
<feature type="region of interest" description="Disordered" evidence="2">
    <location>
        <begin position="517"/>
        <end position="567"/>
    </location>
</feature>
<dbReference type="Gene3D" id="3.40.50.1010">
    <property type="entry name" value="5'-nuclease"/>
    <property type="match status" value="1"/>
</dbReference>
<feature type="region of interest" description="Disordered" evidence="2">
    <location>
        <begin position="213"/>
        <end position="251"/>
    </location>
</feature>
<organism evidence="3 4">
    <name type="scientific">Saitozyma podzolica</name>
    <dbReference type="NCBI Taxonomy" id="1890683"/>
    <lineage>
        <taxon>Eukaryota</taxon>
        <taxon>Fungi</taxon>
        <taxon>Dikarya</taxon>
        <taxon>Basidiomycota</taxon>
        <taxon>Agaricomycotina</taxon>
        <taxon>Tremellomycetes</taxon>
        <taxon>Tremellales</taxon>
        <taxon>Trimorphomycetaceae</taxon>
        <taxon>Saitozyma</taxon>
    </lineage>
</organism>
<keyword evidence="4" id="KW-1185">Reference proteome</keyword>
<dbReference type="InterPro" id="IPR026832">
    <property type="entry name" value="Asteroid"/>
</dbReference>
<feature type="compositionally biased region" description="Basic and acidic residues" evidence="2">
    <location>
        <begin position="222"/>
        <end position="234"/>
    </location>
</feature>
<gene>
    <name evidence="3" type="ORF">EHS25_008704</name>
</gene>
<dbReference type="AlphaFoldDB" id="A0A427YMM4"/>
<protein>
    <submittedName>
        <fullName evidence="3">Uncharacterized protein</fullName>
    </submittedName>
</protein>
<feature type="region of interest" description="Disordered" evidence="2">
    <location>
        <begin position="403"/>
        <end position="444"/>
    </location>
</feature>
<dbReference type="PANTHER" id="PTHR15665">
    <property type="entry name" value="ASTEROID PROTEIN"/>
    <property type="match status" value="1"/>
</dbReference>
<evidence type="ECO:0000256" key="1">
    <source>
        <dbReference type="ARBA" id="ARBA00007398"/>
    </source>
</evidence>
<feature type="compositionally biased region" description="Basic and acidic residues" evidence="2">
    <location>
        <begin position="830"/>
        <end position="863"/>
    </location>
</feature>
<dbReference type="Proteomes" id="UP000279259">
    <property type="component" value="Unassembled WGS sequence"/>
</dbReference>
<evidence type="ECO:0000313" key="3">
    <source>
        <dbReference type="EMBL" id="RSH92289.1"/>
    </source>
</evidence>
<dbReference type="STRING" id="1890683.A0A427YMM4"/>
<proteinExistence type="inferred from homology"/>